<evidence type="ECO:0000259" key="6">
    <source>
        <dbReference type="Pfam" id="PF01979"/>
    </source>
</evidence>
<feature type="domain" description="Amidohydrolase-related" evidence="6">
    <location>
        <begin position="88"/>
        <end position="437"/>
    </location>
</feature>
<comment type="similarity">
    <text evidence="4">Belongs to the metallo-dependent hydrolases superfamily. MTA/SAH deaminase family.</text>
</comment>
<feature type="domain" description="Aminodeoxyfutalosine deaminase/Imidazolonepropionase-like composite" evidence="7">
    <location>
        <begin position="53"/>
        <end position="75"/>
    </location>
</feature>
<evidence type="ECO:0000256" key="4">
    <source>
        <dbReference type="HAMAP-Rule" id="MF_01281"/>
    </source>
</evidence>
<dbReference type="GO" id="GO:0046872">
    <property type="term" value="F:metal ion binding"/>
    <property type="evidence" value="ECO:0007669"/>
    <property type="project" value="UniProtKB-KW"/>
</dbReference>
<dbReference type="STRING" id="454194.PYK22_01511"/>
<organism evidence="8 9">
    <name type="scientific">Pyrinomonas methylaliphatogenes</name>
    <dbReference type="NCBI Taxonomy" id="454194"/>
    <lineage>
        <taxon>Bacteria</taxon>
        <taxon>Pseudomonadati</taxon>
        <taxon>Acidobacteriota</taxon>
        <taxon>Blastocatellia</taxon>
        <taxon>Blastocatellales</taxon>
        <taxon>Pyrinomonadaceae</taxon>
        <taxon>Pyrinomonas</taxon>
    </lineage>
</organism>
<dbReference type="InterPro" id="IPR054418">
    <property type="entry name" value="MQNX/HUTI_composite_N"/>
</dbReference>
<dbReference type="OrthoDB" id="9807210at2"/>
<feature type="binding site" evidence="4">
    <location>
        <position position="125"/>
    </location>
    <ligand>
        <name>substrate</name>
    </ligand>
</feature>
<dbReference type="Pfam" id="PF22039">
    <property type="entry name" value="HUTI_composite_bact"/>
    <property type="match status" value="1"/>
</dbReference>
<keyword evidence="2 4" id="KW-0378">Hydrolase</keyword>
<dbReference type="GO" id="GO:0090614">
    <property type="term" value="F:5'-methylthioadenosine deaminase activity"/>
    <property type="evidence" value="ECO:0007669"/>
    <property type="project" value="UniProtKB-UniRule"/>
</dbReference>
<comment type="catalytic activity">
    <reaction evidence="4">
        <text>S-methyl-5'-thioadenosine + H2O + H(+) = S-methyl-5'-thioinosine + NH4(+)</text>
        <dbReference type="Rhea" id="RHEA:25025"/>
        <dbReference type="ChEBI" id="CHEBI:15377"/>
        <dbReference type="ChEBI" id="CHEBI:15378"/>
        <dbReference type="ChEBI" id="CHEBI:17509"/>
        <dbReference type="ChEBI" id="CHEBI:28938"/>
        <dbReference type="ChEBI" id="CHEBI:48595"/>
        <dbReference type="EC" id="3.5.4.31"/>
    </reaction>
</comment>
<comment type="caution">
    <text evidence="4">Lacks conserved residue(s) required for the propagation of feature annotation.</text>
</comment>
<evidence type="ECO:0000256" key="5">
    <source>
        <dbReference type="SAM" id="SignalP"/>
    </source>
</evidence>
<evidence type="ECO:0000256" key="3">
    <source>
        <dbReference type="ARBA" id="ARBA00022833"/>
    </source>
</evidence>
<evidence type="ECO:0000259" key="7">
    <source>
        <dbReference type="Pfam" id="PF22039"/>
    </source>
</evidence>
<dbReference type="Proteomes" id="UP000031518">
    <property type="component" value="Unassembled WGS sequence"/>
</dbReference>
<gene>
    <name evidence="4" type="primary">mtaD</name>
    <name evidence="8" type="ORF">PYK22_01511</name>
</gene>
<comment type="function">
    <text evidence="4">Catalyzes the deamination of 5-methylthioadenosine and S-adenosyl-L-homocysteine into 5-methylthioinosine and S-inosyl-L-homocysteine, respectively. Is also able to deaminate adenosine.</text>
</comment>
<dbReference type="InterPro" id="IPR023512">
    <property type="entry name" value="Deaminase_MtaD/DadD"/>
</dbReference>
<comment type="catalytic activity">
    <reaction evidence="4">
        <text>S-adenosyl-L-homocysteine + H2O + H(+) = S-inosyl-L-homocysteine + NH4(+)</text>
        <dbReference type="Rhea" id="RHEA:20716"/>
        <dbReference type="ChEBI" id="CHEBI:15377"/>
        <dbReference type="ChEBI" id="CHEBI:15378"/>
        <dbReference type="ChEBI" id="CHEBI:28938"/>
        <dbReference type="ChEBI" id="CHEBI:57856"/>
        <dbReference type="ChEBI" id="CHEBI:57985"/>
        <dbReference type="EC" id="3.5.4.28"/>
    </reaction>
</comment>
<dbReference type="AlphaFoldDB" id="A0A0B6WW66"/>
<evidence type="ECO:0000256" key="2">
    <source>
        <dbReference type="ARBA" id="ARBA00022801"/>
    </source>
</evidence>
<dbReference type="FunFam" id="3.20.20.140:FF:000014">
    <property type="entry name" value="5-methylthioadenosine/S-adenosylhomocysteine deaminase"/>
    <property type="match status" value="1"/>
</dbReference>
<feature type="binding site" evidence="4">
    <location>
        <position position="218"/>
    </location>
    <ligand>
        <name>substrate</name>
    </ligand>
</feature>
<sequence length="477" mass="52093" precursor="true">MLKRVWIAISLAVLTSLAAGALGQEAPRERADLIISGGLVVTMDERFSVIEDGAVAVRGERIIAVGPREQIERQYQAPTVIEARGQAIIPGLINAHTHVPMTLFRGLADDLDLDEWLTKYIFPAEAKNVSESFVRAGTRLGLAEMIRSGTTTFCDMYYFEDAIAEETAKAGMRAVLGETLIDFPAPDNKTFAGALRYAESFIRRWHGHALIVPAIAPHAPYTVSEEHLRAARALADRLKAPLIIHVAETRKELEEIRRQKGATPVQYLARIGFLKNDVIAAHLVYVDDDDIALLQKFAVGVAHNPQSNMKLASGIAPVPKMLAAKLAVGLGTDGAASNNDLNLWEEMDTAAKLHKVATLDPRVVSAREALWMATMGGARALGLAREVGSLEVGKRADLAIVALDGLHQTPRYDIYSQLVYATKAADVRTVIVNGRIVMRDRRLLTLDEAEIKREAEAWRARIERSVRNGAAKGAPRG</sequence>
<evidence type="ECO:0000313" key="8">
    <source>
        <dbReference type="EMBL" id="CDM65508.1"/>
    </source>
</evidence>
<accession>A0A0B6WW66</accession>
<dbReference type="EC" id="3.5.4.31" evidence="4"/>
<dbReference type="CDD" id="cd01298">
    <property type="entry name" value="ATZ_TRZ_like"/>
    <property type="match status" value="1"/>
</dbReference>
<feature type="binding site" evidence="4">
    <location>
        <position position="245"/>
    </location>
    <ligand>
        <name>Zn(2+)</name>
        <dbReference type="ChEBI" id="CHEBI:29105"/>
    </ligand>
</feature>
<dbReference type="EMBL" id="CBXV010000005">
    <property type="protein sequence ID" value="CDM65508.1"/>
    <property type="molecule type" value="Genomic_DNA"/>
</dbReference>
<keyword evidence="9" id="KW-1185">Reference proteome</keyword>
<feature type="chain" id="PRO_5002109932" description="5-methylthioadenosine/S-adenosylhomocysteine deaminase" evidence="5">
    <location>
        <begin position="22"/>
        <end position="477"/>
    </location>
</feature>
<dbReference type="RefSeq" id="WP_041975851.1">
    <property type="nucleotide sequence ID" value="NZ_CBXV010000005.1"/>
</dbReference>
<feature type="binding site" evidence="4">
    <location>
        <position position="248"/>
    </location>
    <ligand>
        <name>substrate</name>
    </ligand>
</feature>
<keyword evidence="3 4" id="KW-0862">Zinc</keyword>
<dbReference type="Pfam" id="PF01979">
    <property type="entry name" value="Amidohydro_1"/>
    <property type="match status" value="1"/>
</dbReference>
<keyword evidence="5" id="KW-0732">Signal</keyword>
<dbReference type="PANTHER" id="PTHR43794:SF11">
    <property type="entry name" value="AMIDOHYDROLASE-RELATED DOMAIN-CONTAINING PROTEIN"/>
    <property type="match status" value="1"/>
</dbReference>
<feature type="binding site" evidence="4">
    <location>
        <position position="96"/>
    </location>
    <ligand>
        <name>Zn(2+)</name>
        <dbReference type="ChEBI" id="CHEBI:29105"/>
    </ligand>
</feature>
<evidence type="ECO:0000256" key="1">
    <source>
        <dbReference type="ARBA" id="ARBA00022723"/>
    </source>
</evidence>
<feature type="signal peptide" evidence="5">
    <location>
        <begin position="1"/>
        <end position="21"/>
    </location>
</feature>
<dbReference type="EC" id="3.5.4.28" evidence="4"/>
<dbReference type="Gene3D" id="3.20.20.140">
    <property type="entry name" value="Metal-dependent hydrolases"/>
    <property type="match status" value="1"/>
</dbReference>
<feature type="binding site" evidence="4">
    <location>
        <position position="333"/>
    </location>
    <ligand>
        <name>substrate</name>
    </ligand>
</feature>
<dbReference type="SUPFAM" id="SSF51338">
    <property type="entry name" value="Composite domain of metallo-dependent hydrolases"/>
    <property type="match status" value="1"/>
</dbReference>
<dbReference type="GO" id="GO:0050270">
    <property type="term" value="F:S-adenosylhomocysteine deaminase activity"/>
    <property type="evidence" value="ECO:0007669"/>
    <property type="project" value="UniProtKB-UniRule"/>
</dbReference>
<comment type="cofactor">
    <cofactor evidence="4">
        <name>Zn(2+)</name>
        <dbReference type="ChEBI" id="CHEBI:29105"/>
    </cofactor>
    <text evidence="4">Binds 1 zinc ion per subunit.</text>
</comment>
<feature type="binding site" evidence="4">
    <location>
        <position position="333"/>
    </location>
    <ligand>
        <name>Zn(2+)</name>
        <dbReference type="ChEBI" id="CHEBI:29105"/>
    </ligand>
</feature>
<evidence type="ECO:0000313" key="9">
    <source>
        <dbReference type="Proteomes" id="UP000031518"/>
    </source>
</evidence>
<dbReference type="InterPro" id="IPR011059">
    <property type="entry name" value="Metal-dep_hydrolase_composite"/>
</dbReference>
<proteinExistence type="inferred from homology"/>
<protein>
    <recommendedName>
        <fullName evidence="4">5-methylthioadenosine/S-adenosylhomocysteine deaminase</fullName>
        <shortName evidence="4">MTA/SAH deaminase</shortName>
        <ecNumber evidence="4">3.5.4.28</ecNumber>
        <ecNumber evidence="4">3.5.4.31</ecNumber>
    </recommendedName>
</protein>
<feature type="binding site" evidence="4">
    <location>
        <position position="98"/>
    </location>
    <ligand>
        <name>Zn(2+)</name>
        <dbReference type="ChEBI" id="CHEBI:29105"/>
    </ligand>
</feature>
<name>A0A0B6WW66_9BACT</name>
<reference evidence="8 9" key="1">
    <citation type="submission" date="2013-12" db="EMBL/GenBank/DDBJ databases">
        <authorList>
            <person name="Stott M."/>
        </authorList>
    </citation>
    <scope>NUCLEOTIDE SEQUENCE [LARGE SCALE GENOMIC DNA]</scope>
    <source>
        <strain evidence="8 9">K22</strain>
    </source>
</reference>
<dbReference type="Gene3D" id="2.30.40.10">
    <property type="entry name" value="Urease, subunit C, domain 1"/>
    <property type="match status" value="1"/>
</dbReference>
<dbReference type="InterPro" id="IPR006680">
    <property type="entry name" value="Amidohydro-rel"/>
</dbReference>
<dbReference type="HAMAP" id="MF_01281">
    <property type="entry name" value="MTA_SAH_deamin"/>
    <property type="match status" value="1"/>
</dbReference>
<dbReference type="InterPro" id="IPR050287">
    <property type="entry name" value="MTA/SAH_deaminase"/>
</dbReference>
<keyword evidence="1 4" id="KW-0479">Metal-binding</keyword>
<dbReference type="PANTHER" id="PTHR43794">
    <property type="entry name" value="AMINOHYDROLASE SSNA-RELATED"/>
    <property type="match status" value="1"/>
</dbReference>
<reference evidence="8 9" key="2">
    <citation type="submission" date="2015-01" db="EMBL/GenBank/DDBJ databases">
        <title>Complete genome sequence of Pyrinomonas methylaliphatogenes type strain K22T.</title>
        <authorList>
            <person name="Lee K.C.Y."/>
            <person name="Power J.F."/>
            <person name="Dunfield P.F."/>
            <person name="Morgan X.C."/>
            <person name="Huttenhower C."/>
            <person name="Stott M.B."/>
        </authorList>
    </citation>
    <scope>NUCLEOTIDE SEQUENCE [LARGE SCALE GENOMIC DNA]</scope>
    <source>
        <strain evidence="8 9">K22</strain>
    </source>
</reference>
<dbReference type="InterPro" id="IPR032466">
    <property type="entry name" value="Metal_Hydrolase"/>
</dbReference>
<dbReference type="SUPFAM" id="SSF51556">
    <property type="entry name" value="Metallo-dependent hydrolases"/>
    <property type="match status" value="1"/>
</dbReference>